<evidence type="ECO:0000256" key="5">
    <source>
        <dbReference type="ARBA" id="ARBA00022824"/>
    </source>
</evidence>
<dbReference type="InterPro" id="IPR008979">
    <property type="entry name" value="Galactose-bd-like_sf"/>
</dbReference>
<dbReference type="GO" id="GO:0034975">
    <property type="term" value="P:protein folding in endoplasmic reticulum"/>
    <property type="evidence" value="ECO:0007669"/>
    <property type="project" value="TreeGrafter"/>
</dbReference>
<evidence type="ECO:0000256" key="6">
    <source>
        <dbReference type="ARBA" id="ARBA00022989"/>
    </source>
</evidence>
<feature type="region of interest" description="Disordered" evidence="12">
    <location>
        <begin position="869"/>
        <end position="915"/>
    </location>
</feature>
<dbReference type="GO" id="GO:0006508">
    <property type="term" value="P:proteolysis"/>
    <property type="evidence" value="ECO:0007669"/>
    <property type="project" value="UniProtKB-ARBA"/>
</dbReference>
<feature type="compositionally biased region" description="Basic and acidic residues" evidence="12">
    <location>
        <begin position="834"/>
        <end position="851"/>
    </location>
</feature>
<proteinExistence type="inferred from homology"/>
<name>A0A0V0ZNZ8_9BILA</name>
<keyword evidence="8" id="KW-0325">Glycoprotein</keyword>
<dbReference type="InterPro" id="IPR022764">
    <property type="entry name" value="Peptidase_S54_rhomboid_dom"/>
</dbReference>
<feature type="transmembrane region" description="Helical" evidence="13">
    <location>
        <begin position="92"/>
        <end position="111"/>
    </location>
</feature>
<keyword evidence="3 13" id="KW-0812">Transmembrane</keyword>
<dbReference type="InterPro" id="IPR045120">
    <property type="entry name" value="Suco/Slp1-like"/>
</dbReference>
<feature type="non-terminal residue" evidence="15">
    <location>
        <position position="1"/>
    </location>
</feature>
<comment type="subcellular location">
    <subcellularLocation>
        <location evidence="9">Endomembrane system</location>
        <topology evidence="9">Single-pass type I membrane protein</topology>
    </subcellularLocation>
    <subcellularLocation>
        <location evidence="2">Endoplasmic reticulum membrane</location>
        <topology evidence="2">Single-pass membrane protein</topology>
    </subcellularLocation>
    <subcellularLocation>
        <location evidence="1">Membrane</location>
        <topology evidence="1">Multi-pass membrane protein</topology>
    </subcellularLocation>
</comment>
<dbReference type="AlphaFoldDB" id="A0A0V0ZNZ8"/>
<evidence type="ECO:0000256" key="11">
    <source>
        <dbReference type="ARBA" id="ARBA00064635"/>
    </source>
</evidence>
<comment type="subunit">
    <text evidence="11">Interacts with EMP65.</text>
</comment>
<feature type="transmembrane region" description="Helical" evidence="13">
    <location>
        <begin position="320"/>
        <end position="338"/>
    </location>
</feature>
<dbReference type="STRING" id="990121.A0A0V0ZNZ8"/>
<feature type="transmembrane region" description="Helical" evidence="13">
    <location>
        <begin position="233"/>
        <end position="253"/>
    </location>
</feature>
<feature type="transmembrane region" description="Helical" evidence="13">
    <location>
        <begin position="350"/>
        <end position="370"/>
    </location>
</feature>
<dbReference type="EMBL" id="JYDQ01000118">
    <property type="protein sequence ID" value="KRY14359.1"/>
    <property type="molecule type" value="Genomic_DNA"/>
</dbReference>
<keyword evidence="5" id="KW-0256">Endoplasmic reticulum</keyword>
<evidence type="ECO:0000256" key="4">
    <source>
        <dbReference type="ARBA" id="ARBA00022729"/>
    </source>
</evidence>
<evidence type="ECO:0000259" key="14">
    <source>
        <dbReference type="PROSITE" id="PS51469"/>
    </source>
</evidence>
<evidence type="ECO:0000256" key="7">
    <source>
        <dbReference type="ARBA" id="ARBA00023136"/>
    </source>
</evidence>
<feature type="compositionally biased region" description="Basic and acidic residues" evidence="12">
    <location>
        <begin position="688"/>
        <end position="697"/>
    </location>
</feature>
<feature type="region of interest" description="Disordered" evidence="12">
    <location>
        <begin position="1169"/>
        <end position="1191"/>
    </location>
</feature>
<dbReference type="InterPro" id="IPR035952">
    <property type="entry name" value="Rhomboid-like_sf"/>
</dbReference>
<dbReference type="SUPFAM" id="SSF49785">
    <property type="entry name" value="Galactose-binding domain-like"/>
    <property type="match status" value="1"/>
</dbReference>
<dbReference type="GO" id="GO:0004252">
    <property type="term" value="F:serine-type endopeptidase activity"/>
    <property type="evidence" value="ECO:0007669"/>
    <property type="project" value="InterPro"/>
</dbReference>
<evidence type="ECO:0000256" key="12">
    <source>
        <dbReference type="SAM" id="MobiDB-lite"/>
    </source>
</evidence>
<accession>A0A0V0ZNZ8</accession>
<evidence type="ECO:0000256" key="13">
    <source>
        <dbReference type="SAM" id="Phobius"/>
    </source>
</evidence>
<gene>
    <name evidence="15" type="primary">Parl</name>
    <name evidence="15" type="ORF">T12_7384</name>
</gene>
<dbReference type="SUPFAM" id="SSF144091">
    <property type="entry name" value="Rhomboid-like"/>
    <property type="match status" value="1"/>
</dbReference>
<dbReference type="FunFam" id="2.60.120.260:FF:000099">
    <property type="entry name" value="Uncharacterized protein, isoform C"/>
    <property type="match status" value="1"/>
</dbReference>
<dbReference type="Pfam" id="PF01694">
    <property type="entry name" value="Rhomboid"/>
    <property type="match status" value="1"/>
</dbReference>
<reference evidence="15 16" key="1">
    <citation type="submission" date="2015-01" db="EMBL/GenBank/DDBJ databases">
        <title>Evolution of Trichinella species and genotypes.</title>
        <authorList>
            <person name="Korhonen P.K."/>
            <person name="Edoardo P."/>
            <person name="Giuseppe L.R."/>
            <person name="Gasser R.B."/>
        </authorList>
    </citation>
    <scope>NUCLEOTIDE SEQUENCE [LARGE SCALE GENOMIC DNA]</scope>
    <source>
        <strain evidence="15">ISS2496</strain>
    </source>
</reference>
<dbReference type="Proteomes" id="UP000054783">
    <property type="component" value="Unassembled WGS sequence"/>
</dbReference>
<feature type="transmembrane region" description="Helical" evidence="13">
    <location>
        <begin position="151"/>
        <end position="170"/>
    </location>
</feature>
<protein>
    <submittedName>
        <fullName evidence="15">Presenilins-associated rhomboid-like protein, mitochondrial</fullName>
    </submittedName>
</protein>
<evidence type="ECO:0000313" key="16">
    <source>
        <dbReference type="Proteomes" id="UP000054783"/>
    </source>
</evidence>
<dbReference type="GO" id="GO:0005789">
    <property type="term" value="C:endoplasmic reticulum membrane"/>
    <property type="evidence" value="ECO:0007669"/>
    <property type="project" value="UniProtKB-SubCell"/>
</dbReference>
<dbReference type="FunFam" id="1.20.1540.10:FF:000012">
    <property type="entry name" value="Rhomboid family protein"/>
    <property type="match status" value="1"/>
</dbReference>
<keyword evidence="4" id="KW-0732">Signal</keyword>
<feature type="region of interest" description="Disordered" evidence="12">
    <location>
        <begin position="660"/>
        <end position="699"/>
    </location>
</feature>
<evidence type="ECO:0000256" key="10">
    <source>
        <dbReference type="ARBA" id="ARBA00061226"/>
    </source>
</evidence>
<comment type="caution">
    <text evidence="15">The sequence shown here is derived from an EMBL/GenBank/DDBJ whole genome shotgun (WGS) entry which is preliminary data.</text>
</comment>
<evidence type="ECO:0000256" key="8">
    <source>
        <dbReference type="ARBA" id="ARBA00023180"/>
    </source>
</evidence>
<evidence type="ECO:0000256" key="2">
    <source>
        <dbReference type="ARBA" id="ARBA00004389"/>
    </source>
</evidence>
<dbReference type="InterPro" id="IPR012919">
    <property type="entry name" value="SUN_dom"/>
</dbReference>
<evidence type="ECO:0000256" key="9">
    <source>
        <dbReference type="ARBA" id="ARBA00046288"/>
    </source>
</evidence>
<feature type="transmembrane region" description="Helical" evidence="13">
    <location>
        <begin position="182"/>
        <end position="201"/>
    </location>
</feature>
<dbReference type="PANTHER" id="PTHR12953">
    <property type="entry name" value="MEMBRANE PROTEIN CH1 RELATED"/>
    <property type="match status" value="1"/>
</dbReference>
<evidence type="ECO:0000256" key="3">
    <source>
        <dbReference type="ARBA" id="ARBA00022692"/>
    </source>
</evidence>
<feature type="domain" description="SUN" evidence="14">
    <location>
        <begin position="484"/>
        <end position="646"/>
    </location>
</feature>
<dbReference type="OrthoDB" id="10260614at2759"/>
<feature type="region of interest" description="Disordered" evidence="12">
    <location>
        <begin position="801"/>
        <end position="851"/>
    </location>
</feature>
<keyword evidence="16" id="KW-1185">Reference proteome</keyword>
<feature type="transmembrane region" description="Helical" evidence="13">
    <location>
        <begin position="1050"/>
        <end position="1070"/>
    </location>
</feature>
<feature type="transmembrane region" description="Helical" evidence="13">
    <location>
        <begin position="283"/>
        <end position="308"/>
    </location>
</feature>
<feature type="compositionally biased region" description="Basic residues" evidence="12">
    <location>
        <begin position="897"/>
        <end position="907"/>
    </location>
</feature>
<dbReference type="Pfam" id="PF07738">
    <property type="entry name" value="Sad1_UNC"/>
    <property type="match status" value="1"/>
</dbReference>
<dbReference type="Gene3D" id="1.20.1540.10">
    <property type="entry name" value="Rhomboid-like"/>
    <property type="match status" value="1"/>
</dbReference>
<evidence type="ECO:0000256" key="1">
    <source>
        <dbReference type="ARBA" id="ARBA00004141"/>
    </source>
</evidence>
<sequence>LLGSTTRNMLLQIRLTFRFMLRLCRLCYSLPTLSVPLARNIHRFRRVEKKIIPRKSTDISEKVVNVRNFRRSVEQFVVPVTERSLRYLCKPILFTAAFGCSCFLAATVAEYERYQSEKEYLLDRRNWRYEYGRKVGTLRQQLNDIWGKITIGQKTIGGIIALNVAVYLAWKVPKLHPLLKRYFMCGYFGASLCTPMIYSVFSHINFLHMAVNMYVLWSFGPTLVRLTGLEQFVALYLTSGAVSSMCSLIIKAINRNKKVSVGASGAILAMLMYTCCKIPDAQLTIVFLPFLTFTASQAIIMVVGFDVAGLLFRWRLFDHAAHLGGSFFGILYAMYGDALWERRGVVVNEYVRFISSLFYIGLTLFFILVLRVKMTSKINKSATFMLSCRHGSIEVRMSFFSCNVSCMPPFADEEVCFKKDLLIPPIFCPAKEMHNLIDDIVFHRTVRSVETPNETISDEEPLQSFDEWTKKKLEEQQNLKPVGKGRGFKLVATPSGSTATPYTNRNYASKDCGAKIMQANAGAQNVAALLKDKERDEYMLNACQTEVPKWFIVELCETVQISAVEIANFELFSSSPKQFRLWVSERYPTVEWNLVGEWTAQDAREVQRFQIPLKQYAKYIRVELLSHYGSEHFCPVSLFRVFGISMVEEYEAEAMHLEDEPNVPTSASPGEGVDPSSPSLVAVDQDSDSPKSNDSSKMDLLNTAKDAVVNMAKEMLGKAKGVLRVVQIAADKSTATLEDNVPQRASCWTCTEQAVQSSTKYCYFIRLVAAKASSMTTPSNLAEAEDVVSVSDRPTLLSLWNETEESGTDESGSSFDQLTTTADSDGKQWNGVAERQEQQQEEEKSNHHNGAAEERLMCYLDNSSSVKNLSSLTKNPFDERLSPAVDAKDEEEEEIKNKKKKKKKKKNNNKEEEVEMRVQKVYTKMSRETDELGMAQLPNELALPGSSTSSKESVFIRLNNRLKTLEMNVSLSSQYLSELSRNYKRQIEEIQRLLNKTMQVAGDVEMRLMMLIKSQDQTLGVLQSKVDNLTKRISLPVDRWVDQEAKWLQYHYWLFFAQLGFCLLMLVLLMRSLRGALLKRDDVVRIVLEVLNMRAAQHANSGAFTAFNNSPYGSRNTSSSSAVRLGAGLVPHRKRSCSVNQHDKDLKLNRSNNNPLSVSNLTRAKLAHATPNGSGSYHTHKSNGNSGGGDRHSRYQHLAGVLFSADSSKVPRNAELVRWLEMPIRLCTVKNVGTATTLDDSQFSCRQIIIICIFIVVKAKCTVL</sequence>
<comment type="similarity">
    <text evidence="10">Belongs to the SLP1 family.</text>
</comment>
<keyword evidence="7 13" id="KW-0472">Membrane</keyword>
<dbReference type="Gene3D" id="2.60.120.260">
    <property type="entry name" value="Galactose-binding domain-like"/>
    <property type="match status" value="1"/>
</dbReference>
<evidence type="ECO:0000313" key="15">
    <source>
        <dbReference type="EMBL" id="KRY14359.1"/>
    </source>
</evidence>
<dbReference type="PROSITE" id="PS51469">
    <property type="entry name" value="SUN"/>
    <property type="match status" value="1"/>
</dbReference>
<keyword evidence="6 13" id="KW-1133">Transmembrane helix</keyword>
<dbReference type="PANTHER" id="PTHR12953:SF0">
    <property type="entry name" value="SUN DOMAIN-CONTAINING OSSIFICATION FACTOR"/>
    <property type="match status" value="1"/>
</dbReference>
<organism evidence="15 16">
    <name type="scientific">Trichinella patagoniensis</name>
    <dbReference type="NCBI Taxonomy" id="990121"/>
    <lineage>
        <taxon>Eukaryota</taxon>
        <taxon>Metazoa</taxon>
        <taxon>Ecdysozoa</taxon>
        <taxon>Nematoda</taxon>
        <taxon>Enoplea</taxon>
        <taxon>Dorylaimia</taxon>
        <taxon>Trichinellida</taxon>
        <taxon>Trichinellidae</taxon>
        <taxon>Trichinella</taxon>
    </lineage>
</organism>